<accession>A0A5B0PGW5</accession>
<evidence type="ECO:0000313" key="3">
    <source>
        <dbReference type="Proteomes" id="UP000325313"/>
    </source>
</evidence>
<reference evidence="2 3" key="1">
    <citation type="submission" date="2019-05" db="EMBL/GenBank/DDBJ databases">
        <title>Emergence of the Ug99 lineage of the wheat stem rust pathogen through somatic hybridization.</title>
        <authorList>
            <person name="Li F."/>
            <person name="Upadhyaya N.M."/>
            <person name="Sperschneider J."/>
            <person name="Matny O."/>
            <person name="Nguyen-Phuc H."/>
            <person name="Mago R."/>
            <person name="Raley C."/>
            <person name="Miller M.E."/>
            <person name="Silverstein K.A.T."/>
            <person name="Henningsen E."/>
            <person name="Hirsch C.D."/>
            <person name="Visser B."/>
            <person name="Pretorius Z.A."/>
            <person name="Steffenson B.J."/>
            <person name="Schwessinger B."/>
            <person name="Dodds P.N."/>
            <person name="Figueroa M."/>
        </authorList>
    </citation>
    <scope>NUCLEOTIDE SEQUENCE [LARGE SCALE GENOMIC DNA]</scope>
    <source>
        <strain evidence="2 3">Ug99</strain>
    </source>
</reference>
<dbReference type="SUPFAM" id="SSF50249">
    <property type="entry name" value="Nucleic acid-binding proteins"/>
    <property type="match status" value="1"/>
</dbReference>
<dbReference type="InterPro" id="IPR012340">
    <property type="entry name" value="NA-bd_OB-fold"/>
</dbReference>
<keyword evidence="1" id="KW-0732">Signal</keyword>
<feature type="signal peptide" evidence="1">
    <location>
        <begin position="1"/>
        <end position="18"/>
    </location>
</feature>
<feature type="chain" id="PRO_5022933212" evidence="1">
    <location>
        <begin position="19"/>
        <end position="84"/>
    </location>
</feature>
<dbReference type="AlphaFoldDB" id="A0A5B0PGW5"/>
<protein>
    <submittedName>
        <fullName evidence="2">Uncharacterized protein</fullName>
    </submittedName>
</protein>
<evidence type="ECO:0000313" key="2">
    <source>
        <dbReference type="EMBL" id="KAA1100865.1"/>
    </source>
</evidence>
<dbReference type="Gene3D" id="2.40.50.140">
    <property type="entry name" value="Nucleic acid-binding proteins"/>
    <property type="match status" value="1"/>
</dbReference>
<proteinExistence type="predicted"/>
<name>A0A5B0PGW5_PUCGR</name>
<dbReference type="EMBL" id="VDEP01000339">
    <property type="protein sequence ID" value="KAA1100865.1"/>
    <property type="molecule type" value="Genomic_DNA"/>
</dbReference>
<evidence type="ECO:0000256" key="1">
    <source>
        <dbReference type="SAM" id="SignalP"/>
    </source>
</evidence>
<gene>
    <name evidence="2" type="ORF">PGTUg99_031374</name>
</gene>
<sequence length="84" mass="9150">MIKWAIGILLELIVIVKGVIQKLLEDIKTCSVSKLEIKLDKIFLLGQAPAKLPLLLKGASRPVGVLPKEGEQFVTVGTDTQLDN</sequence>
<comment type="caution">
    <text evidence="2">The sequence shown here is derived from an EMBL/GenBank/DDBJ whole genome shotgun (WGS) entry which is preliminary data.</text>
</comment>
<organism evidence="2 3">
    <name type="scientific">Puccinia graminis f. sp. tritici</name>
    <dbReference type="NCBI Taxonomy" id="56615"/>
    <lineage>
        <taxon>Eukaryota</taxon>
        <taxon>Fungi</taxon>
        <taxon>Dikarya</taxon>
        <taxon>Basidiomycota</taxon>
        <taxon>Pucciniomycotina</taxon>
        <taxon>Pucciniomycetes</taxon>
        <taxon>Pucciniales</taxon>
        <taxon>Pucciniaceae</taxon>
        <taxon>Puccinia</taxon>
    </lineage>
</organism>
<dbReference type="Proteomes" id="UP000325313">
    <property type="component" value="Unassembled WGS sequence"/>
</dbReference>